<feature type="transmembrane region" description="Helical" evidence="1">
    <location>
        <begin position="79"/>
        <end position="98"/>
    </location>
</feature>
<keyword evidence="1" id="KW-1133">Transmembrane helix</keyword>
<dbReference type="Pfam" id="PF00487">
    <property type="entry name" value="FA_desaturase"/>
    <property type="match status" value="1"/>
</dbReference>
<dbReference type="Proteomes" id="UP000697127">
    <property type="component" value="Unassembled WGS sequence"/>
</dbReference>
<proteinExistence type="predicted"/>
<evidence type="ECO:0000256" key="1">
    <source>
        <dbReference type="SAM" id="Phobius"/>
    </source>
</evidence>
<evidence type="ECO:0000313" key="4">
    <source>
        <dbReference type="Proteomes" id="UP000697127"/>
    </source>
</evidence>
<feature type="transmembrane region" description="Helical" evidence="1">
    <location>
        <begin position="104"/>
        <end position="129"/>
    </location>
</feature>
<comment type="caution">
    <text evidence="3">The sequence shown here is derived from an EMBL/GenBank/DDBJ whole genome shotgun (WGS) entry which is preliminary data.</text>
</comment>
<dbReference type="AlphaFoldDB" id="A0A9P6WQ35"/>
<dbReference type="GO" id="GO:0006629">
    <property type="term" value="P:lipid metabolic process"/>
    <property type="evidence" value="ECO:0007669"/>
    <property type="project" value="InterPro"/>
</dbReference>
<feature type="transmembrane region" description="Helical" evidence="1">
    <location>
        <begin position="287"/>
        <end position="313"/>
    </location>
</feature>
<keyword evidence="1" id="KW-0812">Transmembrane</keyword>
<feature type="domain" description="Fatty acid desaturase" evidence="2">
    <location>
        <begin position="110"/>
        <end position="388"/>
    </location>
</feature>
<protein>
    <recommendedName>
        <fullName evidence="2">Fatty acid desaturase domain-containing protein</fullName>
    </recommendedName>
</protein>
<dbReference type="GO" id="GO:0016491">
    <property type="term" value="F:oxidoreductase activity"/>
    <property type="evidence" value="ECO:0007669"/>
    <property type="project" value="InterPro"/>
</dbReference>
<keyword evidence="4" id="KW-1185">Reference proteome</keyword>
<dbReference type="EMBL" id="PUHW01000042">
    <property type="protein sequence ID" value="KAG0690187.1"/>
    <property type="molecule type" value="Genomic_DNA"/>
</dbReference>
<dbReference type="OrthoDB" id="1461976at2759"/>
<evidence type="ECO:0000259" key="2">
    <source>
        <dbReference type="Pfam" id="PF00487"/>
    </source>
</evidence>
<sequence length="429" mass="49693">MSAVTVTGSNDQSNNNNATITKKTGNVATFKETKTVTKGIVTIDTLGNEFKVPDFTIKTILDAIPKSCYNRVLYKSFYYVFRDIFIIISFGLIAQNTIPHLPNAFLRGIGWLVYAFIQSLPYTGIWVLAHECGHQAFSDYGWVNDTVGWVLHSYLLVPYFSWKYSHGKHHKATGHLTRDMVFVPPTREEFIKNRNAVTLSELSEDAPIVTLKELVIQQLGGWLWYLLTNVTGQPHPEVGNKWYSDFIKSHFNPSSPIFEKRDYWFIVLSDIGVLTQMFVLYEWIKHFGWFACFTHWFLPYVLTNHWLVFITYLQHSDVTLPHYEDHEWNFARGAAATIDREFGFIGPFFFHDIIETHVLHHYVSRIPFYNAREGTKAIKEVMGEHYVHSDENMWVTLWKSGRYCQFVEGETGVKMFRNVNGLGVAPKKD</sequence>
<reference evidence="3" key="1">
    <citation type="submission" date="2020-11" db="EMBL/GenBank/DDBJ databases">
        <title>Kefir isolates.</title>
        <authorList>
            <person name="Marcisauskas S."/>
            <person name="Kim Y."/>
            <person name="Blasche S."/>
        </authorList>
    </citation>
    <scope>NUCLEOTIDE SEQUENCE</scope>
    <source>
        <strain evidence="3">Olga-1</strain>
    </source>
</reference>
<organism evidence="3 4">
    <name type="scientific">Pichia californica</name>
    <dbReference type="NCBI Taxonomy" id="460514"/>
    <lineage>
        <taxon>Eukaryota</taxon>
        <taxon>Fungi</taxon>
        <taxon>Dikarya</taxon>
        <taxon>Ascomycota</taxon>
        <taxon>Saccharomycotina</taxon>
        <taxon>Pichiomycetes</taxon>
        <taxon>Pichiales</taxon>
        <taxon>Pichiaceae</taxon>
        <taxon>Pichia</taxon>
    </lineage>
</organism>
<dbReference type="InterPro" id="IPR012171">
    <property type="entry name" value="Fatty_acid_desaturase"/>
</dbReference>
<evidence type="ECO:0000313" key="3">
    <source>
        <dbReference type="EMBL" id="KAG0690187.1"/>
    </source>
</evidence>
<name>A0A9P6WQ35_9ASCO</name>
<dbReference type="CDD" id="cd03507">
    <property type="entry name" value="Delta12-FADS-like"/>
    <property type="match status" value="1"/>
</dbReference>
<dbReference type="PANTHER" id="PTHR32100">
    <property type="entry name" value="OMEGA-6 FATTY ACID DESATURASE, CHLOROPLASTIC"/>
    <property type="match status" value="1"/>
</dbReference>
<accession>A0A9P6WQ35</accession>
<keyword evidence="1" id="KW-0472">Membrane</keyword>
<gene>
    <name evidence="3" type="ORF">C6P40_003655</name>
</gene>
<dbReference type="InterPro" id="IPR005804">
    <property type="entry name" value="FA_desaturase_dom"/>
</dbReference>